<feature type="transmembrane region" description="Helical" evidence="1">
    <location>
        <begin position="169"/>
        <end position="186"/>
    </location>
</feature>
<gene>
    <name evidence="2" type="ORF">KAOT1_09906</name>
</gene>
<evidence type="ECO:0008006" key="4">
    <source>
        <dbReference type="Google" id="ProtNLM"/>
    </source>
</evidence>
<feature type="transmembrane region" description="Helical" evidence="1">
    <location>
        <begin position="192"/>
        <end position="214"/>
    </location>
</feature>
<dbReference type="STRING" id="391587.KAOT1_09906"/>
<sequence length="233" mass="27115">MNLTKPTHIAFIIAGIVTILVAIFLEKFYLIYAQPFTVVTILIIYFTEKKDPTSVLYILSQCIGLAGGVLLILGMRDHLKAVSVLFSLFYIIYLRLMYVRNKMKKAELKTYLYVALMSIPLLYMYYNLIDTVSEELKNVVIYFSFLMFFMLSYIITALYYYVKDKTPSNLWMLIAAVNLGFMNIIIGLNELYMYQTIFTVIVVFCSLCIQVFVLKFMLNKDEEDTDLFNSINE</sequence>
<dbReference type="RefSeq" id="WP_007094540.1">
    <property type="nucleotide sequence ID" value="NZ_CP142125.1"/>
</dbReference>
<feature type="transmembrane region" description="Helical" evidence="1">
    <location>
        <begin position="54"/>
        <end position="75"/>
    </location>
</feature>
<keyword evidence="1" id="KW-0812">Transmembrane</keyword>
<keyword evidence="3" id="KW-1185">Reference proteome</keyword>
<keyword evidence="1" id="KW-0472">Membrane</keyword>
<dbReference type="Proteomes" id="UP000002945">
    <property type="component" value="Unassembled WGS sequence"/>
</dbReference>
<organism evidence="2 3">
    <name type="scientific">Kordia algicida OT-1</name>
    <dbReference type="NCBI Taxonomy" id="391587"/>
    <lineage>
        <taxon>Bacteria</taxon>
        <taxon>Pseudomonadati</taxon>
        <taxon>Bacteroidota</taxon>
        <taxon>Flavobacteriia</taxon>
        <taxon>Flavobacteriales</taxon>
        <taxon>Flavobacteriaceae</taxon>
        <taxon>Kordia</taxon>
    </lineage>
</organism>
<keyword evidence="1" id="KW-1133">Transmembrane helix</keyword>
<evidence type="ECO:0000313" key="2">
    <source>
        <dbReference type="EMBL" id="EDP94354.1"/>
    </source>
</evidence>
<dbReference type="OrthoDB" id="1429117at2"/>
<accession>A9ECF1</accession>
<feature type="transmembrane region" description="Helical" evidence="1">
    <location>
        <begin position="110"/>
        <end position="128"/>
    </location>
</feature>
<feature type="transmembrane region" description="Helical" evidence="1">
    <location>
        <begin position="81"/>
        <end position="98"/>
    </location>
</feature>
<evidence type="ECO:0000313" key="3">
    <source>
        <dbReference type="Proteomes" id="UP000002945"/>
    </source>
</evidence>
<evidence type="ECO:0000256" key="1">
    <source>
        <dbReference type="SAM" id="Phobius"/>
    </source>
</evidence>
<comment type="caution">
    <text evidence="2">The sequence shown here is derived from an EMBL/GenBank/DDBJ whole genome shotgun (WGS) entry which is preliminary data.</text>
</comment>
<dbReference type="AlphaFoldDB" id="A9ECF1"/>
<name>A9ECF1_9FLAO</name>
<dbReference type="EMBL" id="ABIB01000019">
    <property type="protein sequence ID" value="EDP94354.1"/>
    <property type="molecule type" value="Genomic_DNA"/>
</dbReference>
<reference evidence="2 3" key="1">
    <citation type="journal article" date="2011" name="J. Bacteriol.">
        <title>Genome sequence of the algicidal bacterium Kordia algicida OT-1.</title>
        <authorList>
            <person name="Lee H.S."/>
            <person name="Kang S.G."/>
            <person name="Kwon K.K."/>
            <person name="Lee J.H."/>
            <person name="Kim S.J."/>
        </authorList>
    </citation>
    <scope>NUCLEOTIDE SEQUENCE [LARGE SCALE GENOMIC DNA]</scope>
    <source>
        <strain evidence="2 3">OT-1</strain>
    </source>
</reference>
<proteinExistence type="predicted"/>
<dbReference type="HOGENOM" id="CLU_1208508_0_0_10"/>
<feature type="transmembrane region" description="Helical" evidence="1">
    <location>
        <begin position="7"/>
        <end position="25"/>
    </location>
</feature>
<protein>
    <recommendedName>
        <fullName evidence="4">YhhN-like protein</fullName>
    </recommendedName>
</protein>
<feature type="transmembrane region" description="Helical" evidence="1">
    <location>
        <begin position="31"/>
        <end position="47"/>
    </location>
</feature>
<feature type="transmembrane region" description="Helical" evidence="1">
    <location>
        <begin position="140"/>
        <end position="162"/>
    </location>
</feature>